<gene>
    <name evidence="1" type="ORF">CKO42_23215</name>
</gene>
<proteinExistence type="predicted"/>
<accession>A0A9X0WE02</accession>
<dbReference type="AlphaFoldDB" id="A0A9X0WE02"/>
<protein>
    <submittedName>
        <fullName evidence="1">Uncharacterized protein</fullName>
    </submittedName>
</protein>
<organism evidence="1 2">
    <name type="scientific">Lamprobacter modestohalophilus</name>
    <dbReference type="NCBI Taxonomy" id="1064514"/>
    <lineage>
        <taxon>Bacteria</taxon>
        <taxon>Pseudomonadati</taxon>
        <taxon>Pseudomonadota</taxon>
        <taxon>Gammaproteobacteria</taxon>
        <taxon>Chromatiales</taxon>
        <taxon>Chromatiaceae</taxon>
        <taxon>Lamprobacter</taxon>
    </lineage>
</organism>
<reference evidence="1 2" key="1">
    <citation type="journal article" date="2020" name="Microorganisms">
        <title>Osmotic Adaptation and Compatible Solute Biosynthesis of Phototrophic Bacteria as Revealed from Genome Analyses.</title>
        <authorList>
            <person name="Imhoff J.F."/>
            <person name="Rahn T."/>
            <person name="Kunzel S."/>
            <person name="Keller A."/>
            <person name="Neulinger S.C."/>
        </authorList>
    </citation>
    <scope>NUCLEOTIDE SEQUENCE [LARGE SCALE GENOMIC DNA]</scope>
    <source>
        <strain evidence="1 2">DSM 25653</strain>
    </source>
</reference>
<comment type="caution">
    <text evidence="1">The sequence shown here is derived from an EMBL/GenBank/DDBJ whole genome shotgun (WGS) entry which is preliminary data.</text>
</comment>
<evidence type="ECO:0000313" key="2">
    <source>
        <dbReference type="Proteomes" id="UP001138768"/>
    </source>
</evidence>
<keyword evidence="2" id="KW-1185">Reference proteome</keyword>
<sequence>MFAWRLGVLEQQLSQIALILAGPQILVLDPEFSWVVFEAVQCDVVERRAVLANDAGSYHLRR</sequence>
<dbReference type="Proteomes" id="UP001138768">
    <property type="component" value="Unassembled WGS sequence"/>
</dbReference>
<dbReference type="EMBL" id="NRRY01000065">
    <property type="protein sequence ID" value="MBK1621273.1"/>
    <property type="molecule type" value="Genomic_DNA"/>
</dbReference>
<name>A0A9X0WE02_9GAMM</name>
<evidence type="ECO:0000313" key="1">
    <source>
        <dbReference type="EMBL" id="MBK1621273.1"/>
    </source>
</evidence>